<comment type="caution">
    <text evidence="1">The sequence shown here is derived from an EMBL/GenBank/DDBJ whole genome shotgun (WGS) entry which is preliminary data.</text>
</comment>
<gene>
    <name evidence="1" type="ORF">E2562_009033</name>
</gene>
<dbReference type="EMBL" id="SPHZ02000007">
    <property type="protein sequence ID" value="KAF0906016.1"/>
    <property type="molecule type" value="Genomic_DNA"/>
</dbReference>
<protein>
    <submittedName>
        <fullName evidence="1">Uncharacterized protein</fullName>
    </submittedName>
</protein>
<dbReference type="AlphaFoldDB" id="A0A6G1D0Q3"/>
<name>A0A6G1D0Q3_9ORYZ</name>
<proteinExistence type="predicted"/>
<keyword evidence="2" id="KW-1185">Reference proteome</keyword>
<dbReference type="Proteomes" id="UP000479710">
    <property type="component" value="Unassembled WGS sequence"/>
</dbReference>
<sequence length="64" mass="7113">MSSLTTVEEAHLDSDGLDRKLASLLLLRSDTAVSGKKRRWSQLTVGMEKGASAVRGDARWQRRN</sequence>
<organism evidence="1 2">
    <name type="scientific">Oryza meyeriana var. granulata</name>
    <dbReference type="NCBI Taxonomy" id="110450"/>
    <lineage>
        <taxon>Eukaryota</taxon>
        <taxon>Viridiplantae</taxon>
        <taxon>Streptophyta</taxon>
        <taxon>Embryophyta</taxon>
        <taxon>Tracheophyta</taxon>
        <taxon>Spermatophyta</taxon>
        <taxon>Magnoliopsida</taxon>
        <taxon>Liliopsida</taxon>
        <taxon>Poales</taxon>
        <taxon>Poaceae</taxon>
        <taxon>BOP clade</taxon>
        <taxon>Oryzoideae</taxon>
        <taxon>Oryzeae</taxon>
        <taxon>Oryzinae</taxon>
        <taxon>Oryza</taxon>
        <taxon>Oryza meyeriana</taxon>
    </lineage>
</organism>
<reference evidence="1 2" key="1">
    <citation type="submission" date="2019-11" db="EMBL/GenBank/DDBJ databases">
        <title>Whole genome sequence of Oryza granulata.</title>
        <authorList>
            <person name="Li W."/>
        </authorList>
    </citation>
    <scope>NUCLEOTIDE SEQUENCE [LARGE SCALE GENOMIC DNA]</scope>
    <source>
        <strain evidence="2">cv. Menghai</strain>
        <tissue evidence="1">Leaf</tissue>
    </source>
</reference>
<evidence type="ECO:0000313" key="2">
    <source>
        <dbReference type="Proteomes" id="UP000479710"/>
    </source>
</evidence>
<evidence type="ECO:0000313" key="1">
    <source>
        <dbReference type="EMBL" id="KAF0906016.1"/>
    </source>
</evidence>
<accession>A0A6G1D0Q3</accession>